<accession>A0A8C6W162</accession>
<evidence type="ECO:0000256" key="17">
    <source>
        <dbReference type="ARBA" id="ARBA00042791"/>
    </source>
</evidence>
<dbReference type="GO" id="GO:0005760">
    <property type="term" value="C:gamma DNA polymerase complex"/>
    <property type="evidence" value="ECO:0007669"/>
    <property type="project" value="InterPro"/>
</dbReference>
<dbReference type="PANTHER" id="PTHR10267">
    <property type="entry name" value="DNA POLYMERASE SUBUNIT GAMMA-1"/>
    <property type="match status" value="1"/>
</dbReference>
<dbReference type="InterPro" id="IPR041336">
    <property type="entry name" value="DNApol_Exo"/>
</dbReference>
<dbReference type="InterPro" id="IPR002297">
    <property type="entry name" value="DNA-dir_DNA_pol_A_mt"/>
</dbReference>
<comment type="subcellular location">
    <subcellularLocation>
        <location evidence="2">Mitochondrion matrix</location>
        <location evidence="2">Mitochondrion nucleoid</location>
    </subcellularLocation>
</comment>
<evidence type="ECO:0000256" key="3">
    <source>
        <dbReference type="ARBA" id="ARBA00007705"/>
    </source>
</evidence>
<dbReference type="InterPro" id="IPR019760">
    <property type="entry name" value="DNA-dir_DNA_pol_A_CS"/>
</dbReference>
<evidence type="ECO:0000256" key="9">
    <source>
        <dbReference type="ARBA" id="ARBA00022842"/>
    </source>
</evidence>
<dbReference type="OMA" id="AMHITNL"/>
<evidence type="ECO:0000256" key="7">
    <source>
        <dbReference type="ARBA" id="ARBA00022695"/>
    </source>
</evidence>
<feature type="domain" description="DNA-directed DNA polymerase family A palm" evidence="25">
    <location>
        <begin position="842"/>
        <end position="1000"/>
    </location>
</feature>
<dbReference type="Gene3D" id="1.10.150.20">
    <property type="entry name" value="5' to 3' exonuclease, C-terminal subdomain"/>
    <property type="match status" value="1"/>
</dbReference>
<dbReference type="GO" id="GO:0042645">
    <property type="term" value="C:mitochondrial nucleoid"/>
    <property type="evidence" value="ECO:0007669"/>
    <property type="project" value="UniProtKB-SubCell"/>
</dbReference>
<evidence type="ECO:0000313" key="27">
    <source>
        <dbReference type="Proteomes" id="UP000694381"/>
    </source>
</evidence>
<comment type="catalytic activity">
    <reaction evidence="18">
        <text>DNA(n) + a 2'-deoxyribonucleoside 5'-triphosphate = DNA(n+1) + diphosphate</text>
        <dbReference type="Rhea" id="RHEA:22508"/>
        <dbReference type="Rhea" id="RHEA-COMP:17339"/>
        <dbReference type="Rhea" id="RHEA-COMP:17340"/>
        <dbReference type="ChEBI" id="CHEBI:33019"/>
        <dbReference type="ChEBI" id="CHEBI:61560"/>
        <dbReference type="ChEBI" id="CHEBI:173112"/>
        <dbReference type="EC" id="2.7.7.7"/>
    </reaction>
    <physiologicalReaction direction="left-to-right" evidence="18">
        <dbReference type="Rhea" id="RHEA:22509"/>
    </physiologicalReaction>
</comment>
<comment type="subunit">
    <text evidence="21">Heterotrimer composed of a catalytic subunit and a homodimer of accessory subunits (POLG:POLG2). Interacts with TTC3. Interacts with LIG3.</text>
</comment>
<keyword evidence="9" id="KW-0460">Magnesium</keyword>
<feature type="coiled-coil region" evidence="23">
    <location>
        <begin position="421"/>
        <end position="448"/>
    </location>
</feature>
<evidence type="ECO:0000256" key="2">
    <source>
        <dbReference type="ARBA" id="ARBA00004436"/>
    </source>
</evidence>
<keyword evidence="7" id="KW-0548">Nucleotidyltransferase</keyword>
<name>A0A8C6W162_NANGA</name>
<sequence>MSRLLWKKVASATVGSGPVPATGRWVSSSVLVPAPSDGQMQHPQVPSSEGGQQRHNPLHIQMLSRGLHEQIFGHGGEMPDEAAVQRSVQHLQKHGLWGQPATPLPDVELRLPRLYGDNLDQHFRLLAQKQSLPYLEAANSLLQAQLPPQPQSWAWAEGWTRYGPEGEAEPVAIPEEQALVFDVEVCLAEGTCPTLAVAISPSAWYSWCSRRLVEERYSWTSQLSPADLIPLEVPASTSKSTQRDWQEQLVVGHNVCFDRAHIREQYLTQGSRMRFLDTMSMHMAISGLSSFQRSLWMAAKQGKHKAQHSTQRGKKSQRKANGSVISSWDWMDISSANNLADVHGLYVGGPPLEKEPRELFIKGSMRDIRENFQDLMQYCARDVWATYEVFQQQLPLFLERCPHPVTLAGMLEMGVSYLPVNQNWERYLAEAQSTYEELQREMKKSLMDLANDACQLVSGERYKEDPWLWDLEWDLQEFKQKKTKVKKKSASSSKLLIKGAGPHGNLMDQEDPGPPSEEEELQQDIMARTCLQQLKNTTDLLPKRPQHLPGHPGWYRKLCPRLDDPAWTPGPSLLSLQMRVTPKLMALTWDGFPLHYSESHGWGYLVPGRRDNLAEGTILESSGVAFPYRAIESLYRKHCLEQGKQQLETQETVLAEEFLLTDSSAIWQTVEELGSLDLAAESKMENSVPGQPLALPVACGPQTSQPTYHHGNGPYNDVDIPGCWFFKLPHKDGNNYNVGSPFAKDFLPKMEDGTLQAGPGGASGPRALEINKMISFWRNAHKRISKLLVLLSASPDPRHPDFDEEGRYGAILPQVVTAGTITRRAVEPTWLTASNARPDRVGSELKAMVQAPPGYVLVGADVDSQELWIAAVLGDAHFAGMHGCTAFGWMTLQGRKSRGTDLHSKTATTVGISREHAKVFNYGRIYGAGQSFAERLLMQFNHRLTRQEAAEKAQQMYAVTKGLRRYRLSDEGEWLVRQLDLPVDRTEDGWISLQDLRKIQREASRK</sequence>
<dbReference type="GO" id="GO:0016829">
    <property type="term" value="F:lyase activity"/>
    <property type="evidence" value="ECO:0007669"/>
    <property type="project" value="UniProtKB-KW"/>
</dbReference>
<dbReference type="Pfam" id="PF18136">
    <property type="entry name" value="DNApol_Exo"/>
    <property type="match status" value="1"/>
</dbReference>
<dbReference type="InterPro" id="IPR043502">
    <property type="entry name" value="DNA/RNA_pol_sf"/>
</dbReference>
<evidence type="ECO:0000256" key="24">
    <source>
        <dbReference type="SAM" id="MobiDB-lite"/>
    </source>
</evidence>
<dbReference type="PROSITE" id="PS00447">
    <property type="entry name" value="DNA_POLYMERASE_A"/>
    <property type="match status" value="1"/>
</dbReference>
<evidence type="ECO:0000256" key="20">
    <source>
        <dbReference type="ARBA" id="ARBA00052508"/>
    </source>
</evidence>
<evidence type="ECO:0000256" key="4">
    <source>
        <dbReference type="ARBA" id="ARBA00012417"/>
    </source>
</evidence>
<dbReference type="GeneTree" id="ENSGT00390000000453"/>
<dbReference type="Gene3D" id="3.30.420.390">
    <property type="match status" value="2"/>
</dbReference>
<feature type="compositionally biased region" description="Acidic residues" evidence="24">
    <location>
        <begin position="508"/>
        <end position="519"/>
    </location>
</feature>
<comment type="catalytic activity">
    <reaction evidence="19">
        <text>a 3'-end 2'-deoxyribonucleotidyl-deoxyribonucleotide-DNA + H2O = a 3'-end 2'-deoxyribonucleotide-DNA + a 2'-deoxyribonucleoside 5'-phosphate + H(+)</text>
        <dbReference type="Rhea" id="RHEA:77911"/>
        <dbReference type="Rhea" id="RHEA-COMP:13863"/>
        <dbReference type="Rhea" id="RHEA-COMP:19009"/>
        <dbReference type="ChEBI" id="CHEBI:15377"/>
        <dbReference type="ChEBI" id="CHEBI:15378"/>
        <dbReference type="ChEBI" id="CHEBI:65317"/>
        <dbReference type="ChEBI" id="CHEBI:138148"/>
        <dbReference type="ChEBI" id="CHEBI:228185"/>
    </reaction>
    <physiologicalReaction direction="left-to-right" evidence="19">
        <dbReference type="Rhea" id="RHEA:77912"/>
    </physiologicalReaction>
</comment>
<keyword evidence="14" id="KW-1135">Mitochondrion nucleoid</keyword>
<dbReference type="FunFam" id="3.30.420.390:FF:000001">
    <property type="entry name" value="DNA polymerase gamma, catalytic subunit"/>
    <property type="match status" value="1"/>
</dbReference>
<feature type="compositionally biased region" description="Polar residues" evidence="24">
    <location>
        <begin position="38"/>
        <end position="54"/>
    </location>
</feature>
<comment type="similarity">
    <text evidence="3">Belongs to the DNA polymerase type-A family.</text>
</comment>
<dbReference type="EC" id="2.7.7.7" evidence="4"/>
<proteinExistence type="inferred from homology"/>
<keyword evidence="11" id="KW-0238">DNA-binding</keyword>
<dbReference type="PRINTS" id="PR00867">
    <property type="entry name" value="DNAPOLG"/>
</dbReference>
<evidence type="ECO:0000313" key="26">
    <source>
        <dbReference type="Ensembl" id="ENSNGAP00000000342.1"/>
    </source>
</evidence>
<protein>
    <recommendedName>
        <fullName evidence="5">DNA polymerase subunit gamma-1</fullName>
        <ecNumber evidence="4">2.7.7.7</ecNumber>
    </recommendedName>
    <alternativeName>
        <fullName evidence="17">3'-5' exodeoxyribonuclease</fullName>
    </alternativeName>
    <alternativeName>
        <fullName evidence="16">5'-deoxyribose-phosphate lyase</fullName>
    </alternativeName>
    <alternativeName>
        <fullName evidence="15">Mitochondrial DNA polymerase catalytic subunit</fullName>
    </alternativeName>
    <alternativeName>
        <fullName evidence="22">PolG-alpha</fullName>
    </alternativeName>
</protein>
<dbReference type="Ensembl" id="ENSNGAT00000000349.1">
    <property type="protein sequence ID" value="ENSNGAP00000000342.1"/>
    <property type="gene ID" value="ENSNGAG00000000264.1"/>
</dbReference>
<evidence type="ECO:0000259" key="25">
    <source>
        <dbReference type="SMART" id="SM00482"/>
    </source>
</evidence>
<dbReference type="InterPro" id="IPR012337">
    <property type="entry name" value="RNaseH-like_sf"/>
</dbReference>
<gene>
    <name evidence="26" type="primary">Polg</name>
</gene>
<dbReference type="GO" id="GO:0003887">
    <property type="term" value="F:DNA-directed DNA polymerase activity"/>
    <property type="evidence" value="ECO:0007669"/>
    <property type="project" value="UniProtKB-KW"/>
</dbReference>
<evidence type="ECO:0000256" key="13">
    <source>
        <dbReference type="ARBA" id="ARBA00023239"/>
    </source>
</evidence>
<reference evidence="26" key="2">
    <citation type="submission" date="2025-09" db="UniProtKB">
        <authorList>
            <consortium name="Ensembl"/>
        </authorList>
    </citation>
    <scope>IDENTIFICATION</scope>
</reference>
<dbReference type="AlphaFoldDB" id="A0A8C6W162"/>
<feature type="region of interest" description="Disordered" evidence="24">
    <location>
        <begin position="33"/>
        <end position="54"/>
    </location>
</feature>
<feature type="region of interest" description="Disordered" evidence="24">
    <location>
        <begin position="497"/>
        <end position="519"/>
    </location>
</feature>
<dbReference type="PANTHER" id="PTHR10267:SF0">
    <property type="entry name" value="DNA POLYMERASE SUBUNIT GAMMA-1"/>
    <property type="match status" value="1"/>
</dbReference>
<evidence type="ECO:0000256" key="18">
    <source>
        <dbReference type="ARBA" id="ARBA00047303"/>
    </source>
</evidence>
<evidence type="ECO:0000256" key="23">
    <source>
        <dbReference type="SAM" id="Coils"/>
    </source>
</evidence>
<dbReference type="SUPFAM" id="SSF56672">
    <property type="entry name" value="DNA/RNA polymerases"/>
    <property type="match status" value="1"/>
</dbReference>
<dbReference type="FunFam" id="3.30.420.390:FF:000002">
    <property type="entry name" value="DNA polymerase gamma, catalytic subunit"/>
    <property type="match status" value="1"/>
</dbReference>
<evidence type="ECO:0000256" key="11">
    <source>
        <dbReference type="ARBA" id="ARBA00023125"/>
    </source>
</evidence>
<keyword evidence="27" id="KW-1185">Reference proteome</keyword>
<dbReference type="GO" id="GO:0008408">
    <property type="term" value="F:3'-5' exonuclease activity"/>
    <property type="evidence" value="ECO:0007669"/>
    <property type="project" value="TreeGrafter"/>
</dbReference>
<evidence type="ECO:0000256" key="1">
    <source>
        <dbReference type="ARBA" id="ARBA00001946"/>
    </source>
</evidence>
<evidence type="ECO:0000256" key="10">
    <source>
        <dbReference type="ARBA" id="ARBA00022932"/>
    </source>
</evidence>
<keyword evidence="10" id="KW-0239">DNA-directed DNA polymerase</keyword>
<keyword evidence="23" id="KW-0175">Coiled coil</keyword>
<dbReference type="GO" id="GO:0003677">
    <property type="term" value="F:DNA binding"/>
    <property type="evidence" value="ECO:0007669"/>
    <property type="project" value="UniProtKB-KW"/>
</dbReference>
<dbReference type="GO" id="GO:0006264">
    <property type="term" value="P:mitochondrial DNA replication"/>
    <property type="evidence" value="ECO:0007669"/>
    <property type="project" value="TreeGrafter"/>
</dbReference>
<evidence type="ECO:0000256" key="16">
    <source>
        <dbReference type="ARBA" id="ARBA00035717"/>
    </source>
</evidence>
<dbReference type="InterPro" id="IPR001098">
    <property type="entry name" value="DNA-dir_DNA_pol_A_palm_dom"/>
</dbReference>
<comment type="catalytic activity">
    <reaction evidence="20">
        <text>a 5'-end 2'-deoxyribose-2'-deoxyribonucleotide-DNA = (2E,4S)-4-hydroxypenten-2-al-5-phosphate + a 5'-end 5'-phospho-2'-deoxyribonucleoside-DNA + H(+)</text>
        <dbReference type="Rhea" id="RHEA:76255"/>
        <dbReference type="Rhea" id="RHEA-COMP:13180"/>
        <dbReference type="Rhea" id="RHEA-COMP:18657"/>
        <dbReference type="ChEBI" id="CHEBI:15378"/>
        <dbReference type="ChEBI" id="CHEBI:136412"/>
        <dbReference type="ChEBI" id="CHEBI:195194"/>
        <dbReference type="ChEBI" id="CHEBI:195195"/>
    </reaction>
    <physiologicalReaction direction="left-to-right" evidence="20">
        <dbReference type="Rhea" id="RHEA:76256"/>
    </physiologicalReaction>
</comment>
<evidence type="ECO:0000256" key="6">
    <source>
        <dbReference type="ARBA" id="ARBA00022679"/>
    </source>
</evidence>
<evidence type="ECO:0000256" key="22">
    <source>
        <dbReference type="ARBA" id="ARBA00082654"/>
    </source>
</evidence>
<keyword evidence="8" id="KW-0235">DNA replication</keyword>
<dbReference type="Proteomes" id="UP000694381">
    <property type="component" value="Unassembled WGS sequence"/>
</dbReference>
<evidence type="ECO:0000256" key="21">
    <source>
        <dbReference type="ARBA" id="ARBA00064138"/>
    </source>
</evidence>
<evidence type="ECO:0000256" key="19">
    <source>
        <dbReference type="ARBA" id="ARBA00051080"/>
    </source>
</evidence>
<dbReference type="FunFam" id="1.10.150.20:FF:000024">
    <property type="entry name" value="DNA polymerase gamma, catalytic subunit"/>
    <property type="match status" value="1"/>
</dbReference>
<evidence type="ECO:0000256" key="12">
    <source>
        <dbReference type="ARBA" id="ARBA00023128"/>
    </source>
</evidence>
<reference evidence="26" key="1">
    <citation type="submission" date="2025-08" db="UniProtKB">
        <authorList>
            <consortium name="Ensembl"/>
        </authorList>
    </citation>
    <scope>IDENTIFICATION</scope>
</reference>
<dbReference type="Gene3D" id="1.20.5.3960">
    <property type="match status" value="1"/>
</dbReference>
<comment type="cofactor">
    <cofactor evidence="1">
        <name>Mg(2+)</name>
        <dbReference type="ChEBI" id="CHEBI:18420"/>
    </cofactor>
</comment>
<keyword evidence="12" id="KW-0496">Mitochondrion</keyword>
<keyword evidence="6" id="KW-0808">Transferase</keyword>
<organism evidence="26 27">
    <name type="scientific">Nannospalax galili</name>
    <name type="common">Northern Israeli blind subterranean mole rat</name>
    <name type="synonym">Spalax galili</name>
    <dbReference type="NCBI Taxonomy" id="1026970"/>
    <lineage>
        <taxon>Eukaryota</taxon>
        <taxon>Metazoa</taxon>
        <taxon>Chordata</taxon>
        <taxon>Craniata</taxon>
        <taxon>Vertebrata</taxon>
        <taxon>Euteleostomi</taxon>
        <taxon>Mammalia</taxon>
        <taxon>Eutheria</taxon>
        <taxon>Euarchontoglires</taxon>
        <taxon>Glires</taxon>
        <taxon>Rodentia</taxon>
        <taxon>Myomorpha</taxon>
        <taxon>Muroidea</taxon>
        <taxon>Spalacidae</taxon>
        <taxon>Spalacinae</taxon>
        <taxon>Nannospalax</taxon>
    </lineage>
</organism>
<evidence type="ECO:0000256" key="14">
    <source>
        <dbReference type="ARBA" id="ARBA00023271"/>
    </source>
</evidence>
<keyword evidence="13" id="KW-0456">Lyase</keyword>
<evidence type="ECO:0000256" key="5">
    <source>
        <dbReference type="ARBA" id="ARBA00015350"/>
    </source>
</evidence>
<evidence type="ECO:0000256" key="8">
    <source>
        <dbReference type="ARBA" id="ARBA00022705"/>
    </source>
</evidence>
<dbReference type="SUPFAM" id="SSF53098">
    <property type="entry name" value="Ribonuclease H-like"/>
    <property type="match status" value="1"/>
</dbReference>
<evidence type="ECO:0000256" key="15">
    <source>
        <dbReference type="ARBA" id="ARBA00031966"/>
    </source>
</evidence>
<dbReference type="SMART" id="SM00482">
    <property type="entry name" value="POLAc"/>
    <property type="match status" value="1"/>
</dbReference>